<name>A0A738X788_SALER</name>
<accession>A0A738X788</accession>
<proteinExistence type="predicted"/>
<reference evidence="1" key="2">
    <citation type="submission" date="2018-07" db="EMBL/GenBank/DDBJ databases">
        <authorList>
            <consortium name="NCBI Pathogen Detection Project"/>
        </authorList>
    </citation>
    <scope>NUCLEOTIDE SEQUENCE</scope>
    <source>
        <strain evidence="1">13-3002</strain>
    </source>
</reference>
<comment type="caution">
    <text evidence="1">The sequence shown here is derived from an EMBL/GenBank/DDBJ whole genome shotgun (WGS) entry which is preliminary data.</text>
</comment>
<gene>
    <name evidence="1" type="ORF">G4Y52_001009</name>
</gene>
<dbReference type="EMBL" id="DAATNN010000004">
    <property type="protein sequence ID" value="HAE9261357.1"/>
    <property type="molecule type" value="Genomic_DNA"/>
</dbReference>
<dbReference type="AlphaFoldDB" id="A0A738X788"/>
<evidence type="ECO:0000313" key="1">
    <source>
        <dbReference type="EMBL" id="HAE9261357.1"/>
    </source>
</evidence>
<reference evidence="1" key="1">
    <citation type="journal article" date="2018" name="Genome Biol.">
        <title>SKESA: strategic k-mer extension for scrupulous assemblies.</title>
        <authorList>
            <person name="Souvorov A."/>
            <person name="Agarwala R."/>
            <person name="Lipman D.J."/>
        </authorList>
    </citation>
    <scope>NUCLEOTIDE SEQUENCE</scope>
    <source>
        <strain evidence="1">13-3002</strain>
    </source>
</reference>
<organism evidence="1">
    <name type="scientific">Salmonella enterica subsp. arizonae serovar 48:z4,z24:-</name>
    <dbReference type="NCBI Taxonomy" id="1967584"/>
    <lineage>
        <taxon>Bacteria</taxon>
        <taxon>Pseudomonadati</taxon>
        <taxon>Pseudomonadota</taxon>
        <taxon>Gammaproteobacteria</taxon>
        <taxon>Enterobacterales</taxon>
        <taxon>Enterobacteriaceae</taxon>
        <taxon>Salmonella</taxon>
    </lineage>
</organism>
<sequence length="95" mass="10759">MNKAQQAVTDVFSTRAEATMKQIREEVSDFTAEQVRCAVNEMRRTGRIVRVDKGGNTAVYELRADPKLPITEQCRQNWQGYQIHKIFGSAGRVTA</sequence>
<protein>
    <submittedName>
        <fullName evidence="1">Uncharacterized protein</fullName>
    </submittedName>
</protein>